<evidence type="ECO:0000256" key="3">
    <source>
        <dbReference type="SAM" id="MobiDB-lite"/>
    </source>
</evidence>
<keyword evidence="2" id="KW-0677">Repeat</keyword>
<feature type="region of interest" description="Disordered" evidence="3">
    <location>
        <begin position="367"/>
        <end position="401"/>
    </location>
</feature>
<keyword evidence="5" id="KW-1185">Reference proteome</keyword>
<dbReference type="Gene3D" id="3.80.10.10">
    <property type="entry name" value="Ribonuclease Inhibitor"/>
    <property type="match status" value="1"/>
</dbReference>
<protein>
    <submittedName>
        <fullName evidence="4">LRRC42</fullName>
    </submittedName>
</protein>
<name>A0A212CHF9_CEREH</name>
<dbReference type="EMBL" id="MKHE01000020">
    <property type="protein sequence ID" value="OWK05431.1"/>
    <property type="molecule type" value="Genomic_DNA"/>
</dbReference>
<dbReference type="InterPro" id="IPR039631">
    <property type="entry name" value="LRRC42"/>
</dbReference>
<evidence type="ECO:0000313" key="4">
    <source>
        <dbReference type="EMBL" id="OWK05431.1"/>
    </source>
</evidence>
<reference evidence="4 5" key="1">
    <citation type="journal article" date="2018" name="Mol. Genet. Genomics">
        <title>The red deer Cervus elaphus genome CerEla1.0: sequencing, annotating, genes, and chromosomes.</title>
        <authorList>
            <person name="Bana N.A."/>
            <person name="Nyiri A."/>
            <person name="Nagy J."/>
            <person name="Frank K."/>
            <person name="Nagy T."/>
            <person name="Steger V."/>
            <person name="Schiller M."/>
            <person name="Lakatos P."/>
            <person name="Sugar L."/>
            <person name="Horn P."/>
            <person name="Barta E."/>
            <person name="Orosz L."/>
        </authorList>
    </citation>
    <scope>NUCLEOTIDE SEQUENCE [LARGE SCALE GENOMIC DNA]</scope>
    <source>
        <strain evidence="4">Hungarian</strain>
    </source>
</reference>
<evidence type="ECO:0000256" key="1">
    <source>
        <dbReference type="ARBA" id="ARBA00022614"/>
    </source>
</evidence>
<organism evidence="4 5">
    <name type="scientific">Cervus elaphus hippelaphus</name>
    <name type="common">European red deer</name>
    <dbReference type="NCBI Taxonomy" id="46360"/>
    <lineage>
        <taxon>Eukaryota</taxon>
        <taxon>Metazoa</taxon>
        <taxon>Chordata</taxon>
        <taxon>Craniata</taxon>
        <taxon>Vertebrata</taxon>
        <taxon>Euteleostomi</taxon>
        <taxon>Mammalia</taxon>
        <taxon>Eutheria</taxon>
        <taxon>Laurasiatheria</taxon>
        <taxon>Artiodactyla</taxon>
        <taxon>Ruminantia</taxon>
        <taxon>Pecora</taxon>
        <taxon>Cervidae</taxon>
        <taxon>Cervinae</taxon>
        <taxon>Cervus</taxon>
    </lineage>
</organism>
<feature type="compositionally biased region" description="Low complexity" evidence="3">
    <location>
        <begin position="392"/>
        <end position="401"/>
    </location>
</feature>
<evidence type="ECO:0000313" key="5">
    <source>
        <dbReference type="Proteomes" id="UP000242450"/>
    </source>
</evidence>
<dbReference type="AlphaFoldDB" id="A0A212CHF9"/>
<dbReference type="PANTHER" id="PTHR31994:SF3">
    <property type="entry name" value="LEUCINE-RICH REPEAT-CONTAINING PROTEIN 42"/>
    <property type="match status" value="1"/>
</dbReference>
<dbReference type="SUPFAM" id="SSF52047">
    <property type="entry name" value="RNI-like"/>
    <property type="match status" value="1"/>
</dbReference>
<gene>
    <name evidence="4" type="ORF">Celaphus_00002518</name>
</gene>
<dbReference type="PANTHER" id="PTHR31994">
    <property type="entry name" value="LEUCINE-RICH REPEAT-CONTAINING PROTEIN 42"/>
    <property type="match status" value="1"/>
</dbReference>
<keyword evidence="1" id="KW-0433">Leucine-rich repeat</keyword>
<sequence>MGEKAVTTKAMSYYLNSENHLDSGPIYVRENGQLHMVNLALDDVKSNIIQKKPRPFRLFPKGFSVELCMNREDDTARKEKTDHFIFTYTREGNLRYSAKSLFSLVLGFISDNVDHIDSLIGFPEQIAEKLFSAAEARQKFTEPGAGLRALQKFTEAYGSLVLCSLCLRNRYLVISEKLEEIKSFRELTCLDLSCCKLGDEHELLEHLTNEALSSFSLHLLGTSSVDWTTQESNPEITDAGIGYLFSFRKLNCLDISGTGLKDIKAVKHKLQTHIGLVHSKVPLKEFDHSNCKTEGWADQIVLQWERVTLEAMKPQETLESRTAAHHFYGKRARTEALGKYPLTEAHMNSSEKLQFYKEKDCHGPLLKHEALSSQESKKSKKRAFEEPEKEQSSSSQSSKQKYVCLAVEDWDLLNSY</sequence>
<dbReference type="OrthoDB" id="120976at2759"/>
<evidence type="ECO:0000256" key="2">
    <source>
        <dbReference type="ARBA" id="ARBA00022737"/>
    </source>
</evidence>
<proteinExistence type="predicted"/>
<accession>A0A212CHF9</accession>
<feature type="compositionally biased region" description="Basic and acidic residues" evidence="3">
    <location>
        <begin position="382"/>
        <end position="391"/>
    </location>
</feature>
<dbReference type="Proteomes" id="UP000242450">
    <property type="component" value="Chromosome 20"/>
</dbReference>
<dbReference type="InterPro" id="IPR032675">
    <property type="entry name" value="LRR_dom_sf"/>
</dbReference>
<comment type="caution">
    <text evidence="4">The sequence shown here is derived from an EMBL/GenBank/DDBJ whole genome shotgun (WGS) entry which is preliminary data.</text>
</comment>